<dbReference type="Proteomes" id="UP000677812">
    <property type="component" value="Unassembled WGS sequence"/>
</dbReference>
<keyword evidence="2" id="KW-1185">Reference proteome</keyword>
<dbReference type="EMBL" id="JAGRQH010000223">
    <property type="protein sequence ID" value="MBR0560862.1"/>
    <property type="molecule type" value="Genomic_DNA"/>
</dbReference>
<organism evidence="1 2">
    <name type="scientific">Neokomagataea anthophila</name>
    <dbReference type="NCBI Taxonomy" id="2826925"/>
    <lineage>
        <taxon>Bacteria</taxon>
        <taxon>Pseudomonadati</taxon>
        <taxon>Pseudomonadota</taxon>
        <taxon>Alphaproteobacteria</taxon>
        <taxon>Acetobacterales</taxon>
        <taxon>Acetobacteraceae</taxon>
        <taxon>Neokomagataea</taxon>
    </lineage>
</organism>
<dbReference type="SUPFAM" id="SSF102405">
    <property type="entry name" value="MCP/YpsA-like"/>
    <property type="match status" value="1"/>
</dbReference>
<proteinExistence type="predicted"/>
<name>A0ABS5EAD6_9PROT</name>
<feature type="non-terminal residue" evidence="1">
    <location>
        <position position="62"/>
    </location>
</feature>
<sequence>MSIRSCAVFCGSRFGHNPSYAESMTQLGTALAKANITLIYVGGQVGLMVTVAEITLEAGGRV</sequence>
<dbReference type="Gene3D" id="3.40.50.450">
    <property type="match status" value="1"/>
</dbReference>
<evidence type="ECO:0000313" key="1">
    <source>
        <dbReference type="EMBL" id="MBR0560862.1"/>
    </source>
</evidence>
<accession>A0ABS5EAD6</accession>
<gene>
    <name evidence="1" type="ORF">KB213_12530</name>
</gene>
<reference evidence="1 2" key="1">
    <citation type="submission" date="2021-04" db="EMBL/GenBank/DDBJ databases">
        <title>The complete genome sequence of Neokomagataea sp. TBRC 2177.</title>
        <authorList>
            <person name="Charoenyingcharoen P."/>
            <person name="Yukphan P."/>
        </authorList>
    </citation>
    <scope>NUCLEOTIDE SEQUENCE [LARGE SCALE GENOMIC DNA]</scope>
    <source>
        <strain evidence="1 2">TBRC 2177</strain>
    </source>
</reference>
<evidence type="ECO:0000313" key="2">
    <source>
        <dbReference type="Proteomes" id="UP000677812"/>
    </source>
</evidence>
<protein>
    <submittedName>
        <fullName evidence="1">TIGR00730 family Rossman fold protein</fullName>
    </submittedName>
</protein>
<comment type="caution">
    <text evidence="1">The sequence shown here is derived from an EMBL/GenBank/DDBJ whole genome shotgun (WGS) entry which is preliminary data.</text>
</comment>